<dbReference type="PROSITE" id="PS51186">
    <property type="entry name" value="GNAT"/>
    <property type="match status" value="1"/>
</dbReference>
<dbReference type="Gene3D" id="3.40.630.30">
    <property type="match status" value="1"/>
</dbReference>
<keyword evidence="4" id="KW-1185">Reference proteome</keyword>
<name>A0A0R1QI00_9LACO</name>
<dbReference type="InterPro" id="IPR031165">
    <property type="entry name" value="GNAT_YJDJ"/>
</dbReference>
<organism evidence="3 4">
    <name type="scientific">Lacticaseibacillus manihotivorans DSM 13343 = JCM 12514</name>
    <dbReference type="NCBI Taxonomy" id="1423769"/>
    <lineage>
        <taxon>Bacteria</taxon>
        <taxon>Bacillati</taxon>
        <taxon>Bacillota</taxon>
        <taxon>Bacilli</taxon>
        <taxon>Lactobacillales</taxon>
        <taxon>Lactobacillaceae</taxon>
        <taxon>Lacticaseibacillus</taxon>
    </lineage>
</organism>
<dbReference type="InterPro" id="IPR016181">
    <property type="entry name" value="Acyl_CoA_acyltransferase"/>
</dbReference>
<dbReference type="InterPro" id="IPR045057">
    <property type="entry name" value="Gcn5-rel_NAT"/>
</dbReference>
<proteinExistence type="predicted"/>
<dbReference type="CDD" id="cd04301">
    <property type="entry name" value="NAT_SF"/>
    <property type="match status" value="1"/>
</dbReference>
<dbReference type="GO" id="GO:0016747">
    <property type="term" value="F:acyltransferase activity, transferring groups other than amino-acyl groups"/>
    <property type="evidence" value="ECO:0007669"/>
    <property type="project" value="InterPro"/>
</dbReference>
<evidence type="ECO:0000313" key="4">
    <source>
        <dbReference type="Proteomes" id="UP000051790"/>
    </source>
</evidence>
<reference evidence="3 4" key="1">
    <citation type="journal article" date="2015" name="Genome Announc.">
        <title>Expanding the biotechnology potential of lactobacilli through comparative genomics of 213 strains and associated genera.</title>
        <authorList>
            <person name="Sun Z."/>
            <person name="Harris H.M."/>
            <person name="McCann A."/>
            <person name="Guo C."/>
            <person name="Argimon S."/>
            <person name="Zhang W."/>
            <person name="Yang X."/>
            <person name="Jeffery I.B."/>
            <person name="Cooney J.C."/>
            <person name="Kagawa T.F."/>
            <person name="Liu W."/>
            <person name="Song Y."/>
            <person name="Salvetti E."/>
            <person name="Wrobel A."/>
            <person name="Rasinkangas P."/>
            <person name="Parkhill J."/>
            <person name="Rea M.C."/>
            <person name="O'Sullivan O."/>
            <person name="Ritari J."/>
            <person name="Douillard F.P."/>
            <person name="Paul Ross R."/>
            <person name="Yang R."/>
            <person name="Briner A.E."/>
            <person name="Felis G.E."/>
            <person name="de Vos W.M."/>
            <person name="Barrangou R."/>
            <person name="Klaenhammer T.R."/>
            <person name="Caufield P.W."/>
            <person name="Cui Y."/>
            <person name="Zhang H."/>
            <person name="O'Toole P.W."/>
        </authorList>
    </citation>
    <scope>NUCLEOTIDE SEQUENCE [LARGE SCALE GENOMIC DNA]</scope>
    <source>
        <strain evidence="3 4">DSM 13343</strain>
    </source>
</reference>
<feature type="domain" description="N-acetyltransferase" evidence="1">
    <location>
        <begin position="1"/>
        <end position="94"/>
    </location>
</feature>
<dbReference type="AlphaFoldDB" id="A0A0R1QI00"/>
<evidence type="ECO:0000313" key="3">
    <source>
        <dbReference type="EMBL" id="KRL44470.1"/>
    </source>
</evidence>
<dbReference type="PROSITE" id="PS51729">
    <property type="entry name" value="GNAT_YJDJ"/>
    <property type="match status" value="1"/>
</dbReference>
<dbReference type="EMBL" id="AZEU01000152">
    <property type="protein sequence ID" value="KRL44470.1"/>
    <property type="molecule type" value="Genomic_DNA"/>
</dbReference>
<dbReference type="InterPro" id="IPR000182">
    <property type="entry name" value="GNAT_dom"/>
</dbReference>
<dbReference type="PANTHER" id="PTHR31435">
    <property type="entry name" value="PROTEIN NATD1"/>
    <property type="match status" value="1"/>
</dbReference>
<evidence type="ECO:0000259" key="1">
    <source>
        <dbReference type="PROSITE" id="PS51186"/>
    </source>
</evidence>
<accession>A0A0R1QI00</accession>
<sequence length="94" mass="10620">MEFQHEPNRIFNEQNGKLLAEVTFPDIDDQSYVIDKTYVDDSLRGQGVAGQLIKAVVEQARAEGKTLEPLCTYARHAFDTHPEYADVLRPTPEA</sequence>
<protein>
    <submittedName>
        <fullName evidence="3">Uncharacterized protein</fullName>
    </submittedName>
</protein>
<dbReference type="PATRIC" id="fig|1423769.4.peg.1223"/>
<gene>
    <name evidence="3" type="ORF">FD01_GL001133</name>
</gene>
<comment type="caution">
    <text evidence="3">The sequence shown here is derived from an EMBL/GenBank/DDBJ whole genome shotgun (WGS) entry which is preliminary data.</text>
</comment>
<dbReference type="Pfam" id="PF14542">
    <property type="entry name" value="Acetyltransf_CG"/>
    <property type="match status" value="1"/>
</dbReference>
<dbReference type="OrthoDB" id="9793389at2"/>
<feature type="domain" description="N-acetyltransferase" evidence="2">
    <location>
        <begin position="2"/>
        <end position="89"/>
    </location>
</feature>
<dbReference type="PANTHER" id="PTHR31435:SF10">
    <property type="entry name" value="BSR4717 PROTEIN"/>
    <property type="match status" value="1"/>
</dbReference>
<dbReference type="Proteomes" id="UP000051790">
    <property type="component" value="Unassembled WGS sequence"/>
</dbReference>
<dbReference type="SUPFAM" id="SSF55729">
    <property type="entry name" value="Acyl-CoA N-acyltransferases (Nat)"/>
    <property type="match status" value="1"/>
</dbReference>
<dbReference type="RefSeq" id="WP_056963824.1">
    <property type="nucleotide sequence ID" value="NZ_AZEU01000152.1"/>
</dbReference>
<evidence type="ECO:0000259" key="2">
    <source>
        <dbReference type="PROSITE" id="PS51729"/>
    </source>
</evidence>